<dbReference type="RefSeq" id="XP_056503592.1">
    <property type="nucleotide sequence ID" value="XM_056641098.1"/>
</dbReference>
<evidence type="ECO:0000313" key="2">
    <source>
        <dbReference type="Proteomes" id="UP001147733"/>
    </source>
</evidence>
<dbReference type="AlphaFoldDB" id="A0A9W9PA22"/>
<proteinExistence type="predicted"/>
<accession>A0A9W9PA22</accession>
<protein>
    <submittedName>
        <fullName evidence="1">Uncharacterized protein</fullName>
    </submittedName>
</protein>
<evidence type="ECO:0000313" key="1">
    <source>
        <dbReference type="EMBL" id="KAJ5240587.1"/>
    </source>
</evidence>
<name>A0A9W9PA22_PENCI</name>
<organism evidence="1 2">
    <name type="scientific">Penicillium citrinum</name>
    <dbReference type="NCBI Taxonomy" id="5077"/>
    <lineage>
        <taxon>Eukaryota</taxon>
        <taxon>Fungi</taxon>
        <taxon>Dikarya</taxon>
        <taxon>Ascomycota</taxon>
        <taxon>Pezizomycotina</taxon>
        <taxon>Eurotiomycetes</taxon>
        <taxon>Eurotiomycetidae</taxon>
        <taxon>Eurotiales</taxon>
        <taxon>Aspergillaceae</taxon>
        <taxon>Penicillium</taxon>
    </lineage>
</organism>
<comment type="caution">
    <text evidence="1">The sequence shown here is derived from an EMBL/GenBank/DDBJ whole genome shotgun (WGS) entry which is preliminary data.</text>
</comment>
<dbReference type="EMBL" id="JAPQKT010000002">
    <property type="protein sequence ID" value="KAJ5240587.1"/>
    <property type="molecule type" value="Genomic_DNA"/>
</dbReference>
<dbReference type="Proteomes" id="UP001147733">
    <property type="component" value="Unassembled WGS sequence"/>
</dbReference>
<sequence>MLGLSIIHIPFQAQHRILQTLQRRLEFSAFRFIHRWLPLQSLAVGWTCPEALELHQVFKFVTKYRSKISSEEVLNSIGPLQDMRDSVASIRHAAVHRLPQNRDSLLQMNRAAVKFCLCMDDGPEAERICRLFRFLQRTPPRPSVVPIPTEQTQAQQIQQATPAPHKRRNVRQIGFLDGMTRLIGCVEMDLVAEIVRFLQIELS</sequence>
<reference evidence="1" key="1">
    <citation type="submission" date="2022-11" db="EMBL/GenBank/DDBJ databases">
        <authorList>
            <person name="Petersen C."/>
        </authorList>
    </citation>
    <scope>NUCLEOTIDE SEQUENCE</scope>
    <source>
        <strain evidence="1">IBT 23319</strain>
    </source>
</reference>
<reference evidence="1" key="2">
    <citation type="journal article" date="2023" name="IMA Fungus">
        <title>Comparative genomic study of the Penicillium genus elucidates a diverse pangenome and 15 lateral gene transfer events.</title>
        <authorList>
            <person name="Petersen C."/>
            <person name="Sorensen T."/>
            <person name="Nielsen M.R."/>
            <person name="Sondergaard T.E."/>
            <person name="Sorensen J.L."/>
            <person name="Fitzpatrick D.A."/>
            <person name="Frisvad J.C."/>
            <person name="Nielsen K.L."/>
        </authorList>
    </citation>
    <scope>NUCLEOTIDE SEQUENCE</scope>
    <source>
        <strain evidence="1">IBT 23319</strain>
    </source>
</reference>
<gene>
    <name evidence="1" type="ORF">N7469_002178</name>
</gene>
<keyword evidence="2" id="KW-1185">Reference proteome</keyword>
<dbReference type="GeneID" id="81380265"/>
<dbReference type="OrthoDB" id="5324651at2759"/>